<evidence type="ECO:0000256" key="4">
    <source>
        <dbReference type="ARBA" id="ARBA00009506"/>
    </source>
</evidence>
<evidence type="ECO:0000313" key="21">
    <source>
        <dbReference type="EMBL" id="KAF2226942.1"/>
    </source>
</evidence>
<dbReference type="EMBL" id="ML992502">
    <property type="protein sequence ID" value="KAF2226942.1"/>
    <property type="molecule type" value="Genomic_DNA"/>
</dbReference>
<feature type="compositionally biased region" description="Acidic residues" evidence="18">
    <location>
        <begin position="151"/>
        <end position="168"/>
    </location>
</feature>
<evidence type="ECO:0000256" key="9">
    <source>
        <dbReference type="ARBA" id="ARBA00022763"/>
    </source>
</evidence>
<dbReference type="PANTHER" id="PTHR14134">
    <property type="entry name" value="E3 UBIQUITIN-PROTEIN LIGASE RAD18"/>
    <property type="match status" value="1"/>
</dbReference>
<dbReference type="InterPro" id="IPR004580">
    <property type="entry name" value="Rad18_fungi"/>
</dbReference>
<keyword evidence="12 17" id="KW-0862">Zinc</keyword>
<dbReference type="Proteomes" id="UP000799538">
    <property type="component" value="Unassembled WGS sequence"/>
</dbReference>
<feature type="region of interest" description="Disordered" evidence="18">
    <location>
        <begin position="100"/>
        <end position="168"/>
    </location>
</feature>
<evidence type="ECO:0000256" key="6">
    <source>
        <dbReference type="ARBA" id="ARBA00015551"/>
    </source>
</evidence>
<feature type="compositionally biased region" description="Low complexity" evidence="18">
    <location>
        <begin position="341"/>
        <end position="363"/>
    </location>
</feature>
<dbReference type="FunFam" id="3.30.40.10:FF:000172">
    <property type="entry name" value="E3 ubiquitin-protein ligase RAD18"/>
    <property type="match status" value="1"/>
</dbReference>
<dbReference type="GO" id="GO:0006301">
    <property type="term" value="P:DNA damage tolerance"/>
    <property type="evidence" value="ECO:0007669"/>
    <property type="project" value="InterPro"/>
</dbReference>
<feature type="compositionally biased region" description="Polar residues" evidence="18">
    <location>
        <begin position="372"/>
        <end position="391"/>
    </location>
</feature>
<dbReference type="GO" id="GO:0097505">
    <property type="term" value="C:Rad6-Rad18 complex"/>
    <property type="evidence" value="ECO:0007669"/>
    <property type="project" value="TreeGrafter"/>
</dbReference>
<dbReference type="Gene3D" id="3.30.40.10">
    <property type="entry name" value="Zinc/RING finger domain, C3HC4 (zinc finger)"/>
    <property type="match status" value="1"/>
</dbReference>
<dbReference type="SMART" id="SM00184">
    <property type="entry name" value="RING"/>
    <property type="match status" value="1"/>
</dbReference>
<dbReference type="EC" id="2.3.2.27" evidence="5 17"/>
<evidence type="ECO:0000256" key="14">
    <source>
        <dbReference type="ARBA" id="ARBA00023204"/>
    </source>
</evidence>
<evidence type="ECO:0000256" key="16">
    <source>
        <dbReference type="PROSITE-ProRule" id="PRU00175"/>
    </source>
</evidence>
<evidence type="ECO:0000259" key="19">
    <source>
        <dbReference type="PROSITE" id="PS50089"/>
    </source>
</evidence>
<dbReference type="Pfam" id="PF02037">
    <property type="entry name" value="SAP"/>
    <property type="match status" value="1"/>
</dbReference>
<evidence type="ECO:0000256" key="18">
    <source>
        <dbReference type="SAM" id="MobiDB-lite"/>
    </source>
</evidence>
<keyword evidence="13 17" id="KW-0238">DNA-binding</keyword>
<name>A0A6A6GMF7_9PEZI</name>
<evidence type="ECO:0000256" key="17">
    <source>
        <dbReference type="RuleBase" id="RU368093"/>
    </source>
</evidence>
<evidence type="ECO:0000256" key="13">
    <source>
        <dbReference type="ARBA" id="ARBA00023125"/>
    </source>
</evidence>
<proteinExistence type="inferred from homology"/>
<dbReference type="GO" id="GO:0006513">
    <property type="term" value="P:protein monoubiquitination"/>
    <property type="evidence" value="ECO:0007669"/>
    <property type="project" value="InterPro"/>
</dbReference>
<comment type="function">
    <text evidence="17">E3 RING-finger protein, member of the UBC2/RAD6 epistasis group. Associates to the E2 ubiquitin conjugating enzyme UBC2/RAD6 to form the UBC2-RAD18 ubiquitin ligase complex involved in postreplicative repair (PRR) of damaged DNA.</text>
</comment>
<dbReference type="InterPro" id="IPR039577">
    <property type="entry name" value="Rad18"/>
</dbReference>
<evidence type="ECO:0000256" key="3">
    <source>
        <dbReference type="ARBA" id="ARBA00004906"/>
    </source>
</evidence>
<evidence type="ECO:0000256" key="15">
    <source>
        <dbReference type="ARBA" id="ARBA00023242"/>
    </source>
</evidence>
<keyword evidence="9 17" id="KW-0227">DNA damage</keyword>
<evidence type="ECO:0000256" key="10">
    <source>
        <dbReference type="ARBA" id="ARBA00022771"/>
    </source>
</evidence>
<dbReference type="NCBIfam" id="TIGR00599">
    <property type="entry name" value="rad18"/>
    <property type="match status" value="1"/>
</dbReference>
<comment type="pathway">
    <text evidence="3 17">Protein modification; protein ubiquitination.</text>
</comment>
<comment type="catalytic activity">
    <reaction evidence="1 17">
        <text>S-ubiquitinyl-[E2 ubiquitin-conjugating enzyme]-L-cysteine + [acceptor protein]-L-lysine = [E2 ubiquitin-conjugating enzyme]-L-cysteine + N(6)-ubiquitinyl-[acceptor protein]-L-lysine.</text>
        <dbReference type="EC" id="2.3.2.27"/>
    </reaction>
</comment>
<comment type="similarity">
    <text evidence="4 17">Belongs to the RAD18 family.</text>
</comment>
<dbReference type="SUPFAM" id="SSF57850">
    <property type="entry name" value="RING/U-box"/>
    <property type="match status" value="1"/>
</dbReference>
<evidence type="ECO:0000256" key="12">
    <source>
        <dbReference type="ARBA" id="ARBA00022833"/>
    </source>
</evidence>
<dbReference type="UniPathway" id="UPA00143"/>
<organism evidence="21 22">
    <name type="scientific">Elsinoe ampelina</name>
    <dbReference type="NCBI Taxonomy" id="302913"/>
    <lineage>
        <taxon>Eukaryota</taxon>
        <taxon>Fungi</taxon>
        <taxon>Dikarya</taxon>
        <taxon>Ascomycota</taxon>
        <taxon>Pezizomycotina</taxon>
        <taxon>Dothideomycetes</taxon>
        <taxon>Dothideomycetidae</taxon>
        <taxon>Myriangiales</taxon>
        <taxon>Elsinoaceae</taxon>
        <taxon>Elsinoe</taxon>
    </lineage>
</organism>
<dbReference type="OrthoDB" id="9049620at2759"/>
<evidence type="ECO:0000259" key="20">
    <source>
        <dbReference type="PROSITE" id="PS50800"/>
    </source>
</evidence>
<feature type="compositionally biased region" description="Low complexity" evidence="18">
    <location>
        <begin position="398"/>
        <end position="416"/>
    </location>
</feature>
<dbReference type="GO" id="GO:0061630">
    <property type="term" value="F:ubiquitin protein ligase activity"/>
    <property type="evidence" value="ECO:0007669"/>
    <property type="project" value="UniProtKB-UniRule"/>
</dbReference>
<dbReference type="PROSITE" id="PS00518">
    <property type="entry name" value="ZF_RING_1"/>
    <property type="match status" value="1"/>
</dbReference>
<keyword evidence="10 16" id="KW-0863">Zinc-finger</keyword>
<sequence length="475" mass="51982">MDTAHEVTDSSDWLNTTLPTFSQLENSLRCQVCKDFFNNPVITSCSHTFCSLCIRRCISSDGKCPTCRSSDQASKLRQNWAIDDVVATFKAARPDAFKLATERKQEEDEIAARPAKRRRIQEEGTHTPPSSQRQTRSRTKTQPHATAEVLVVDDDEGDGDYEEEKEPEDGLVACPICGGRMKEETVFAHTDICDGTPPDRKKSQTAVNPLQQRPPARPPSQPQERIAELNYSMMTDAQMRRKLKDIGISNTGNKQLMTRRHTEWANLWNSNCDASRPKSKTQLLSELAMWEKSQGGQARPSHGSVNGIMNKDFDAKAYSTSNSDDFARLIQEAKSKAKAKTAVAESEGQAEASSTSAPTTTGADRIAVANKDATSPGQTASIQTPTTTNGSGHAEQRPSTASSSQPHSSAVSPASATQNEALMSKARFGPDTYPQHRRGSDSIGARFATQPTRKVPMFSVSSQPVADVDMSMDKH</sequence>
<dbReference type="InterPro" id="IPR003034">
    <property type="entry name" value="SAP_dom"/>
</dbReference>
<evidence type="ECO:0000256" key="1">
    <source>
        <dbReference type="ARBA" id="ARBA00000900"/>
    </source>
</evidence>
<feature type="region of interest" description="Disordered" evidence="18">
    <location>
        <begin position="341"/>
        <end position="475"/>
    </location>
</feature>
<dbReference type="PROSITE" id="PS50089">
    <property type="entry name" value="ZF_RING_2"/>
    <property type="match status" value="1"/>
</dbReference>
<evidence type="ECO:0000256" key="2">
    <source>
        <dbReference type="ARBA" id="ARBA00004123"/>
    </source>
</evidence>
<dbReference type="GO" id="GO:0005634">
    <property type="term" value="C:nucleus"/>
    <property type="evidence" value="ECO:0007669"/>
    <property type="project" value="UniProtKB-SubCell"/>
</dbReference>
<keyword evidence="15 17" id="KW-0539">Nucleus</keyword>
<dbReference type="Pfam" id="PF13923">
    <property type="entry name" value="zf-C3HC4_2"/>
    <property type="match status" value="1"/>
</dbReference>
<dbReference type="GO" id="GO:0006281">
    <property type="term" value="P:DNA repair"/>
    <property type="evidence" value="ECO:0007669"/>
    <property type="project" value="UniProtKB-KW"/>
</dbReference>
<keyword evidence="7 17" id="KW-0808">Transferase</keyword>
<dbReference type="InterPro" id="IPR017907">
    <property type="entry name" value="Znf_RING_CS"/>
</dbReference>
<reference evidence="22" key="1">
    <citation type="journal article" date="2020" name="Stud. Mycol.">
        <title>101 Dothideomycetes genomes: A test case for predicting lifestyles and emergence of pathogens.</title>
        <authorList>
            <person name="Haridas S."/>
            <person name="Albert R."/>
            <person name="Binder M."/>
            <person name="Bloem J."/>
            <person name="LaButti K."/>
            <person name="Salamov A."/>
            <person name="Andreopoulos B."/>
            <person name="Baker S."/>
            <person name="Barry K."/>
            <person name="Bills G."/>
            <person name="Bluhm B."/>
            <person name="Cannon C."/>
            <person name="Castanera R."/>
            <person name="Culley D."/>
            <person name="Daum C."/>
            <person name="Ezra D."/>
            <person name="Gonzalez J."/>
            <person name="Henrissat B."/>
            <person name="Kuo A."/>
            <person name="Liang C."/>
            <person name="Lipzen A."/>
            <person name="Lutzoni F."/>
            <person name="Magnuson J."/>
            <person name="Mondo S."/>
            <person name="Nolan M."/>
            <person name="Ohm R."/>
            <person name="Pangilinan J."/>
            <person name="Park H.-J."/>
            <person name="Ramirez L."/>
            <person name="Alfaro M."/>
            <person name="Sun H."/>
            <person name="Tritt A."/>
            <person name="Yoshinaga Y."/>
            <person name="Zwiers L.-H."/>
            <person name="Turgeon B."/>
            <person name="Goodwin S."/>
            <person name="Spatafora J."/>
            <person name="Crous P."/>
            <person name="Grigoriev I."/>
        </authorList>
    </citation>
    <scope>NUCLEOTIDE SEQUENCE [LARGE SCALE GENOMIC DNA]</scope>
    <source>
        <strain evidence="22">CECT 20119</strain>
    </source>
</reference>
<dbReference type="GO" id="GO:0003697">
    <property type="term" value="F:single-stranded DNA binding"/>
    <property type="evidence" value="ECO:0007669"/>
    <property type="project" value="UniProtKB-UniRule"/>
</dbReference>
<keyword evidence="14 17" id="KW-0234">DNA repair</keyword>
<evidence type="ECO:0000313" key="22">
    <source>
        <dbReference type="Proteomes" id="UP000799538"/>
    </source>
</evidence>
<evidence type="ECO:0000256" key="8">
    <source>
        <dbReference type="ARBA" id="ARBA00022723"/>
    </source>
</evidence>
<comment type="subcellular location">
    <subcellularLocation>
        <location evidence="2 17">Nucleus</location>
    </subcellularLocation>
</comment>
<dbReference type="InterPro" id="IPR001841">
    <property type="entry name" value="Znf_RING"/>
</dbReference>
<dbReference type="SMART" id="SM00734">
    <property type="entry name" value="ZnF_Rad18"/>
    <property type="match status" value="1"/>
</dbReference>
<dbReference type="AlphaFoldDB" id="A0A6A6GMF7"/>
<feature type="domain" description="RING-type" evidence="19">
    <location>
        <begin position="30"/>
        <end position="68"/>
    </location>
</feature>
<evidence type="ECO:0000256" key="5">
    <source>
        <dbReference type="ARBA" id="ARBA00012483"/>
    </source>
</evidence>
<dbReference type="SMART" id="SM00513">
    <property type="entry name" value="SAP"/>
    <property type="match status" value="1"/>
</dbReference>
<keyword evidence="8 17" id="KW-0479">Metal-binding</keyword>
<dbReference type="PROSITE" id="PS50800">
    <property type="entry name" value="SAP"/>
    <property type="match status" value="1"/>
</dbReference>
<dbReference type="GO" id="GO:0008270">
    <property type="term" value="F:zinc ion binding"/>
    <property type="evidence" value="ECO:0007669"/>
    <property type="project" value="UniProtKB-KW"/>
</dbReference>
<evidence type="ECO:0000256" key="11">
    <source>
        <dbReference type="ARBA" id="ARBA00022786"/>
    </source>
</evidence>
<evidence type="ECO:0000256" key="7">
    <source>
        <dbReference type="ARBA" id="ARBA00022679"/>
    </source>
</evidence>
<comment type="subunit">
    <text evidence="17">Interacts with E2 UBC2, forming a complex with ubiquitin ligase activity.</text>
</comment>
<feature type="domain" description="SAP" evidence="20">
    <location>
        <begin position="231"/>
        <end position="265"/>
    </location>
</feature>
<dbReference type="PANTHER" id="PTHR14134:SF2">
    <property type="entry name" value="E3 UBIQUITIN-PROTEIN LIGASE RAD18"/>
    <property type="match status" value="1"/>
</dbReference>
<feature type="region of interest" description="Disordered" evidence="18">
    <location>
        <begin position="191"/>
        <end position="223"/>
    </location>
</feature>
<dbReference type="InterPro" id="IPR006642">
    <property type="entry name" value="Rad18_UBZ4"/>
</dbReference>
<accession>A0A6A6GMF7</accession>
<keyword evidence="11 17" id="KW-0833">Ubl conjugation pathway</keyword>
<protein>
    <recommendedName>
        <fullName evidence="6 17">Postreplication repair E3 ubiquitin-protein ligase RAD18</fullName>
        <ecNumber evidence="5 17">2.3.2.27</ecNumber>
    </recommendedName>
    <alternativeName>
        <fullName evidence="17">RING-type E3 ubiquitin transferase RAD18</fullName>
    </alternativeName>
</protein>
<gene>
    <name evidence="21" type="ORF">BDZ85DRAFT_257008</name>
</gene>
<keyword evidence="22" id="KW-1185">Reference proteome</keyword>
<dbReference type="InterPro" id="IPR013083">
    <property type="entry name" value="Znf_RING/FYVE/PHD"/>
</dbReference>